<keyword evidence="2" id="KW-1185">Reference proteome</keyword>
<evidence type="ECO:0000313" key="2">
    <source>
        <dbReference type="Proteomes" id="UP001162992"/>
    </source>
</evidence>
<dbReference type="EMBL" id="CM055103">
    <property type="protein sequence ID" value="KAJ7536083.1"/>
    <property type="molecule type" value="Genomic_DNA"/>
</dbReference>
<organism evidence="1 2">
    <name type="scientific">Diphasiastrum complanatum</name>
    <name type="common">Issler's clubmoss</name>
    <name type="synonym">Lycopodium complanatum</name>
    <dbReference type="NCBI Taxonomy" id="34168"/>
    <lineage>
        <taxon>Eukaryota</taxon>
        <taxon>Viridiplantae</taxon>
        <taxon>Streptophyta</taxon>
        <taxon>Embryophyta</taxon>
        <taxon>Tracheophyta</taxon>
        <taxon>Lycopodiopsida</taxon>
        <taxon>Lycopodiales</taxon>
        <taxon>Lycopodiaceae</taxon>
        <taxon>Lycopodioideae</taxon>
        <taxon>Diphasiastrum</taxon>
    </lineage>
</organism>
<name>A0ACC2C214_DIPCM</name>
<gene>
    <name evidence="1" type="ORF">O6H91_12G055800</name>
</gene>
<comment type="caution">
    <text evidence="1">The sequence shown here is derived from an EMBL/GenBank/DDBJ whole genome shotgun (WGS) entry which is preliminary data.</text>
</comment>
<reference evidence="2" key="1">
    <citation type="journal article" date="2024" name="Proc. Natl. Acad. Sci. U.S.A.">
        <title>Extraordinary preservation of gene collinearity over three hundred million years revealed in homosporous lycophytes.</title>
        <authorList>
            <person name="Li C."/>
            <person name="Wickell D."/>
            <person name="Kuo L.Y."/>
            <person name="Chen X."/>
            <person name="Nie B."/>
            <person name="Liao X."/>
            <person name="Peng D."/>
            <person name="Ji J."/>
            <person name="Jenkins J."/>
            <person name="Williams M."/>
            <person name="Shu S."/>
            <person name="Plott C."/>
            <person name="Barry K."/>
            <person name="Rajasekar S."/>
            <person name="Grimwood J."/>
            <person name="Han X."/>
            <person name="Sun S."/>
            <person name="Hou Z."/>
            <person name="He W."/>
            <person name="Dai G."/>
            <person name="Sun C."/>
            <person name="Schmutz J."/>
            <person name="Leebens-Mack J.H."/>
            <person name="Li F.W."/>
            <person name="Wang L."/>
        </authorList>
    </citation>
    <scope>NUCLEOTIDE SEQUENCE [LARGE SCALE GENOMIC DNA]</scope>
    <source>
        <strain evidence="2">cv. PW_Plant_1</strain>
    </source>
</reference>
<accession>A0ACC2C214</accession>
<evidence type="ECO:0000313" key="1">
    <source>
        <dbReference type="EMBL" id="KAJ7536083.1"/>
    </source>
</evidence>
<protein>
    <submittedName>
        <fullName evidence="1">Uncharacterized protein</fullName>
    </submittedName>
</protein>
<dbReference type="Proteomes" id="UP001162992">
    <property type="component" value="Chromosome 12"/>
</dbReference>
<sequence>MAASAFTKMSNMTVVFAKPVELPAMKWQERNEQGLDPKKRMGVPVVIGMKVSSDHILQNEASRPKKASSSTFRIIDAKSQGQEVSAEQIWRSFFADPSQWWDHRFDKTNSRYPDFKHKITQQPLWMDKCSTPKWVKEGLAAMRPGTIQRCAHSWFVKITGNVKEGNNMRALELFHEMQRQGVNPDKFIFASVVKSIANLRALEEGRHVHAQLIESKCELDPFLESCLVDMYAKCGSIDEAFSVFGNMDVQNLVSWNTMIGGCVRCGKAEVALELYQQMCQKLVKPDNVTFMGVLNACANLGALEEGKLVHNHIIRSGLESDLHVASSLVDMYAKCGSIVDACRVFDNMPVRDVVTWTAMIIGYVKCGNGEKALKLFQQMKQKRLTPSSVTFVGVLSACASVGALAEGKLIHEQVIKSGLEMDVVVGSCLVDMYAKCGSIKDARTVFDRMPICNAVSWNAMFVGYAIHGLGKEALRFFNKMCQETTDVGDCIIVSLLSSCNHAGLVDEGHYFFTSMTPIYGIQATMQHYIGIIDILGRSGRLDEAKDMIKTMWCEPEVCVWTSLLSACRIHNNLQMGEFAATQVLELDPGNEAAYVLLSHIYAADGKRNYSTKTQQMRQERSLHKEPGRSWIEINDCVHMFVVNDKEHPQIAGIHAELQHLFKQMKAEYVPNTGYALHAIEEESREHSLCYHSEKLAIGFGIISTPQGSPLQIWKNLRVCSDCHTATKFISKVTGRSFVMRDASRFHHFQNGLCSCKDYW</sequence>
<proteinExistence type="predicted"/>